<reference evidence="2 3" key="1">
    <citation type="submission" date="2021-03" db="EMBL/GenBank/DDBJ databases">
        <title>Sequencing the genomes of 1000 actinobacteria strains.</title>
        <authorList>
            <person name="Klenk H.-P."/>
        </authorList>
    </citation>
    <scope>NUCLEOTIDE SEQUENCE [LARGE SCALE GENOMIC DNA]</scope>
    <source>
        <strain evidence="2 3">DSM 15797</strain>
    </source>
</reference>
<dbReference type="EMBL" id="JAGIOF010000001">
    <property type="protein sequence ID" value="MBP2388246.1"/>
    <property type="molecule type" value="Genomic_DNA"/>
</dbReference>
<evidence type="ECO:0008006" key="4">
    <source>
        <dbReference type="Google" id="ProtNLM"/>
    </source>
</evidence>
<feature type="region of interest" description="Disordered" evidence="1">
    <location>
        <begin position="46"/>
        <end position="77"/>
    </location>
</feature>
<proteinExistence type="predicted"/>
<feature type="region of interest" description="Disordered" evidence="1">
    <location>
        <begin position="157"/>
        <end position="176"/>
    </location>
</feature>
<dbReference type="RefSeq" id="WP_210001122.1">
    <property type="nucleotide sequence ID" value="NZ_BAAAJY010000016.1"/>
</dbReference>
<protein>
    <recommendedName>
        <fullName evidence="4">DUF721 domain-containing protein</fullName>
    </recommendedName>
</protein>
<keyword evidence="3" id="KW-1185">Reference proteome</keyword>
<organism evidence="2 3">
    <name type="scientific">Paeniglutamicibacter kerguelensis</name>
    <dbReference type="NCBI Taxonomy" id="254788"/>
    <lineage>
        <taxon>Bacteria</taxon>
        <taxon>Bacillati</taxon>
        <taxon>Actinomycetota</taxon>
        <taxon>Actinomycetes</taxon>
        <taxon>Micrococcales</taxon>
        <taxon>Micrococcaceae</taxon>
        <taxon>Paeniglutamicibacter</taxon>
    </lineage>
</organism>
<evidence type="ECO:0000256" key="1">
    <source>
        <dbReference type="SAM" id="MobiDB-lite"/>
    </source>
</evidence>
<evidence type="ECO:0000313" key="2">
    <source>
        <dbReference type="EMBL" id="MBP2388246.1"/>
    </source>
</evidence>
<gene>
    <name evidence="2" type="ORF">JOF47_003757</name>
</gene>
<sequence>MNRSPNWRCLYGFNDDRAKQSAATSNHIRWLPTEVRPALELAIGSHLEQPDPDRTAGQWPDPGRAAEGRQGTGGNTRVLARAPGWKRWTPEIFAILDEQTVVVSGTSAPRARVATTDLALARPRATRAEVPTQVESLVEASPLQQLRSSMAAVGVRTETRHPHRGPGSWISRLQDT</sequence>
<comment type="caution">
    <text evidence="2">The sequence shown here is derived from an EMBL/GenBank/DDBJ whole genome shotgun (WGS) entry which is preliminary data.</text>
</comment>
<name>A0ABS4XIQ7_9MICC</name>
<evidence type="ECO:0000313" key="3">
    <source>
        <dbReference type="Proteomes" id="UP001296993"/>
    </source>
</evidence>
<dbReference type="Proteomes" id="UP001296993">
    <property type="component" value="Unassembled WGS sequence"/>
</dbReference>
<accession>A0ABS4XIQ7</accession>